<dbReference type="InterPro" id="IPR011990">
    <property type="entry name" value="TPR-like_helical_dom_sf"/>
</dbReference>
<comment type="caution">
    <text evidence="1">The sequence shown here is derived from an EMBL/GenBank/DDBJ whole genome shotgun (WGS) entry which is preliminary data.</text>
</comment>
<gene>
    <name evidence="1" type="ORF">BHF68_07495</name>
</gene>
<dbReference type="EMBL" id="MIJE01000031">
    <property type="protein sequence ID" value="OEF96492.1"/>
    <property type="molecule type" value="Genomic_DNA"/>
</dbReference>
<proteinExistence type="predicted"/>
<dbReference type="STRING" id="766136.BHF68_07495"/>
<dbReference type="RefSeq" id="WP_069643501.1">
    <property type="nucleotide sequence ID" value="NZ_MIJE01000031.1"/>
</dbReference>
<keyword evidence="2" id="KW-1185">Reference proteome</keyword>
<dbReference type="Pfam" id="PF09986">
    <property type="entry name" value="DUF2225"/>
    <property type="match status" value="1"/>
</dbReference>
<dbReference type="AlphaFoldDB" id="A0A1E5G0Q5"/>
<protein>
    <recommendedName>
        <fullName evidence="3">DUF2225 domain-containing protein</fullName>
    </recommendedName>
</protein>
<dbReference type="Proteomes" id="UP000094296">
    <property type="component" value="Unassembled WGS sequence"/>
</dbReference>
<organism evidence="1 2">
    <name type="scientific">Desulfuribacillus alkaliarsenatis</name>
    <dbReference type="NCBI Taxonomy" id="766136"/>
    <lineage>
        <taxon>Bacteria</taxon>
        <taxon>Bacillati</taxon>
        <taxon>Bacillota</taxon>
        <taxon>Desulfuribacillia</taxon>
        <taxon>Desulfuribacillales</taxon>
        <taxon>Desulfuribacillaceae</taxon>
        <taxon>Desulfuribacillus</taxon>
    </lineage>
</organism>
<evidence type="ECO:0000313" key="2">
    <source>
        <dbReference type="Proteomes" id="UP000094296"/>
    </source>
</evidence>
<dbReference type="Gene3D" id="1.25.40.10">
    <property type="entry name" value="Tetratricopeptide repeat domain"/>
    <property type="match status" value="1"/>
</dbReference>
<accession>A0A1E5G0Q5</accession>
<reference evidence="1 2" key="1">
    <citation type="submission" date="2016-09" db="EMBL/GenBank/DDBJ databases">
        <title>Draft genome sequence for the type strain of Desulfuribacillus alkaliarsenatis AHT28, an obligately anaerobic, sulfidogenic bacterium isolated from Russian soda lake sediments.</title>
        <authorList>
            <person name="Abin C.A."/>
            <person name="Hollibaugh J.T."/>
        </authorList>
    </citation>
    <scope>NUCLEOTIDE SEQUENCE [LARGE SCALE GENOMIC DNA]</scope>
    <source>
        <strain evidence="1 2">AHT28</strain>
    </source>
</reference>
<sequence>MDKQQIEPIYQVSVTCPNCTFESKTSKVRSSFVKTKKTDTDFCIHYEGENPDFYLVRVCIACGYAYTDNFKFTTLGKQLQERLNSIITQKWNNHDYGGRRTLKDAITVYKLALLCAQLTEQSDVIIGGLCFKLACFYRFKDNVEQEQRFLQYALDSYMNFFQNESNVNVNEAKMIYLMAEIQRRLGDYRGAVKWFDKVIKDKSITDVGIIRKSREQWQVARDQLREQEARLKAEKE</sequence>
<evidence type="ECO:0008006" key="3">
    <source>
        <dbReference type="Google" id="ProtNLM"/>
    </source>
</evidence>
<evidence type="ECO:0000313" key="1">
    <source>
        <dbReference type="EMBL" id="OEF96492.1"/>
    </source>
</evidence>
<name>A0A1E5G0Q5_9FIRM</name>
<dbReference type="InterPro" id="IPR018708">
    <property type="entry name" value="DUF2225"/>
</dbReference>
<dbReference type="SUPFAM" id="SSF48452">
    <property type="entry name" value="TPR-like"/>
    <property type="match status" value="1"/>
</dbReference>